<keyword evidence="6" id="KW-0808">Transferase</keyword>
<feature type="domain" description="Protein kinase" evidence="5">
    <location>
        <begin position="25"/>
        <end position="292"/>
    </location>
</feature>
<name>A0A368G157_ANCCA</name>
<sequence length="292" mass="33552">MPVGECAMLRDRPALRLDSRLVCKYEILSVIGKGSFSQVMRVQHRISRKYFAVKLVSSDCGSVNNELNILSRVSHPFVIRLEEVFKSSSRLFIVMEMASGGEMYERVVSKGSRSGYLPTTQYIIQFRFIHIASLRYSESEARQALKMLLNGLAYLHSLRITHRDLKPENLLYSDVRPDARLLITDFGLAHQATRPNETMTETCGTPEYIAPELLLRVPYTDKVDMWAVGVIAYILMSGIMPFDDDCRSRLYTHIITANYVYYPQVDSFYTTDSEIVKKCFVGCLLFTTWMFR</sequence>
<dbReference type="PROSITE" id="PS00108">
    <property type="entry name" value="PROTEIN_KINASE_ST"/>
    <property type="match status" value="1"/>
</dbReference>
<gene>
    <name evidence="6" type="ORF">ANCCAN_17401</name>
</gene>
<proteinExistence type="inferred from homology"/>
<reference evidence="6 7" key="1">
    <citation type="submission" date="2014-10" db="EMBL/GenBank/DDBJ databases">
        <title>Draft genome of the hookworm Ancylostoma caninum.</title>
        <authorList>
            <person name="Mitreva M."/>
        </authorList>
    </citation>
    <scope>NUCLEOTIDE SEQUENCE [LARGE SCALE GENOMIC DNA]</scope>
    <source>
        <strain evidence="6 7">Baltimore</strain>
    </source>
</reference>
<dbReference type="Proteomes" id="UP000252519">
    <property type="component" value="Unassembled WGS sequence"/>
</dbReference>
<keyword evidence="7" id="KW-1185">Reference proteome</keyword>
<dbReference type="SUPFAM" id="SSF56112">
    <property type="entry name" value="Protein kinase-like (PK-like)"/>
    <property type="match status" value="1"/>
</dbReference>
<dbReference type="EMBL" id="JOJR01000532">
    <property type="protein sequence ID" value="RCN36715.1"/>
    <property type="molecule type" value="Genomic_DNA"/>
</dbReference>
<dbReference type="Pfam" id="PF00069">
    <property type="entry name" value="Pkinase"/>
    <property type="match status" value="1"/>
</dbReference>
<keyword evidence="1 3" id="KW-0547">Nucleotide-binding</keyword>
<dbReference type="AlphaFoldDB" id="A0A368G157"/>
<organism evidence="6 7">
    <name type="scientific">Ancylostoma caninum</name>
    <name type="common">Dog hookworm</name>
    <dbReference type="NCBI Taxonomy" id="29170"/>
    <lineage>
        <taxon>Eukaryota</taxon>
        <taxon>Metazoa</taxon>
        <taxon>Ecdysozoa</taxon>
        <taxon>Nematoda</taxon>
        <taxon>Chromadorea</taxon>
        <taxon>Rhabditida</taxon>
        <taxon>Rhabditina</taxon>
        <taxon>Rhabditomorpha</taxon>
        <taxon>Strongyloidea</taxon>
        <taxon>Ancylostomatidae</taxon>
        <taxon>Ancylostomatinae</taxon>
        <taxon>Ancylostoma</taxon>
    </lineage>
</organism>
<comment type="similarity">
    <text evidence="4">Belongs to the protein kinase superfamily.</text>
</comment>
<dbReference type="InterPro" id="IPR011009">
    <property type="entry name" value="Kinase-like_dom_sf"/>
</dbReference>
<evidence type="ECO:0000313" key="7">
    <source>
        <dbReference type="Proteomes" id="UP000252519"/>
    </source>
</evidence>
<dbReference type="SMART" id="SM00220">
    <property type="entry name" value="S_TKc"/>
    <property type="match status" value="1"/>
</dbReference>
<keyword evidence="2 3" id="KW-0067">ATP-binding</keyword>
<comment type="caution">
    <text evidence="6">The sequence shown here is derived from an EMBL/GenBank/DDBJ whole genome shotgun (WGS) entry which is preliminary data.</text>
</comment>
<evidence type="ECO:0000256" key="2">
    <source>
        <dbReference type="ARBA" id="ARBA00022840"/>
    </source>
</evidence>
<dbReference type="PROSITE" id="PS00107">
    <property type="entry name" value="PROTEIN_KINASE_ATP"/>
    <property type="match status" value="1"/>
</dbReference>
<dbReference type="GO" id="GO:0005524">
    <property type="term" value="F:ATP binding"/>
    <property type="evidence" value="ECO:0007669"/>
    <property type="project" value="UniProtKB-UniRule"/>
</dbReference>
<keyword evidence="4" id="KW-0723">Serine/threonine-protein kinase</keyword>
<dbReference type="GO" id="GO:0004674">
    <property type="term" value="F:protein serine/threonine kinase activity"/>
    <property type="evidence" value="ECO:0007669"/>
    <property type="project" value="UniProtKB-KW"/>
</dbReference>
<dbReference type="PROSITE" id="PS50011">
    <property type="entry name" value="PROTEIN_KINASE_DOM"/>
    <property type="match status" value="1"/>
</dbReference>
<evidence type="ECO:0000256" key="4">
    <source>
        <dbReference type="RuleBase" id="RU000304"/>
    </source>
</evidence>
<dbReference type="STRING" id="29170.A0A368G157"/>
<dbReference type="InterPro" id="IPR008271">
    <property type="entry name" value="Ser/Thr_kinase_AS"/>
</dbReference>
<evidence type="ECO:0000256" key="3">
    <source>
        <dbReference type="PROSITE-ProRule" id="PRU10141"/>
    </source>
</evidence>
<dbReference type="Gene3D" id="1.10.510.10">
    <property type="entry name" value="Transferase(Phosphotransferase) domain 1"/>
    <property type="match status" value="1"/>
</dbReference>
<dbReference type="OrthoDB" id="40902at2759"/>
<dbReference type="InterPro" id="IPR000719">
    <property type="entry name" value="Prot_kinase_dom"/>
</dbReference>
<evidence type="ECO:0000256" key="1">
    <source>
        <dbReference type="ARBA" id="ARBA00022741"/>
    </source>
</evidence>
<keyword evidence="6" id="KW-0418">Kinase</keyword>
<feature type="binding site" evidence="3">
    <location>
        <position position="54"/>
    </location>
    <ligand>
        <name>ATP</name>
        <dbReference type="ChEBI" id="CHEBI:30616"/>
    </ligand>
</feature>
<dbReference type="PANTHER" id="PTHR24347">
    <property type="entry name" value="SERINE/THREONINE-PROTEIN KINASE"/>
    <property type="match status" value="1"/>
</dbReference>
<accession>A0A368G157</accession>
<evidence type="ECO:0000313" key="6">
    <source>
        <dbReference type="EMBL" id="RCN36715.1"/>
    </source>
</evidence>
<dbReference type="InterPro" id="IPR017441">
    <property type="entry name" value="Protein_kinase_ATP_BS"/>
</dbReference>
<protein>
    <submittedName>
        <fullName evidence="6">Kinase domain protein</fullName>
    </submittedName>
</protein>
<evidence type="ECO:0000259" key="5">
    <source>
        <dbReference type="PROSITE" id="PS50011"/>
    </source>
</evidence>